<feature type="compositionally biased region" description="Low complexity" evidence="1">
    <location>
        <begin position="795"/>
        <end position="808"/>
    </location>
</feature>
<dbReference type="Ensembl" id="ENSLACT00000013856.1">
    <property type="protein sequence ID" value="ENSLACP00000013759.1"/>
    <property type="gene ID" value="ENSLACG00000012113.1"/>
</dbReference>
<dbReference type="EMBL" id="AFYH01133313">
    <property type="status" value="NOT_ANNOTATED_CDS"/>
    <property type="molecule type" value="Genomic_DNA"/>
</dbReference>
<proteinExistence type="predicted"/>
<dbReference type="EMBL" id="AFYH01133312">
    <property type="status" value="NOT_ANNOTATED_CDS"/>
    <property type="molecule type" value="Genomic_DNA"/>
</dbReference>
<dbReference type="SUPFAM" id="SSF50978">
    <property type="entry name" value="WD40 repeat-like"/>
    <property type="match status" value="1"/>
</dbReference>
<evidence type="ECO:0000313" key="5">
    <source>
        <dbReference type="Ensembl" id="ENSLACP00000013759.1"/>
    </source>
</evidence>
<dbReference type="GO" id="GO:0001164">
    <property type="term" value="F:RNA polymerase I core promoter sequence-specific DNA binding"/>
    <property type="evidence" value="ECO:0007669"/>
    <property type="project" value="TreeGrafter"/>
</dbReference>
<dbReference type="InterPro" id="IPR049089">
    <property type="entry name" value="TAF1C_C"/>
</dbReference>
<dbReference type="Pfam" id="PF20642">
    <property type="entry name" value="TAF1C_HB"/>
    <property type="match status" value="2"/>
</dbReference>
<dbReference type="GO" id="GO:0001650">
    <property type="term" value="C:fibrillar center"/>
    <property type="evidence" value="ECO:0007669"/>
    <property type="project" value="TreeGrafter"/>
</dbReference>
<dbReference type="Pfam" id="PF20641">
    <property type="entry name" value="TAF1C_beta-prop"/>
    <property type="match status" value="1"/>
</dbReference>
<protein>
    <submittedName>
        <fullName evidence="5">TATA-box binding protein associated factor, RNA polymerase I subunit C</fullName>
    </submittedName>
</protein>
<reference evidence="5" key="2">
    <citation type="submission" date="2025-08" db="UniProtKB">
        <authorList>
            <consortium name="Ensembl"/>
        </authorList>
    </citation>
    <scope>IDENTIFICATION</scope>
</reference>
<dbReference type="InterPro" id="IPR049090">
    <property type="entry name" value="TAF1C_HB"/>
</dbReference>
<dbReference type="GeneTree" id="ENSGT00390000010767"/>
<dbReference type="InterPro" id="IPR036322">
    <property type="entry name" value="WD40_repeat_dom_sf"/>
</dbReference>
<evidence type="ECO:0000313" key="6">
    <source>
        <dbReference type="Proteomes" id="UP000008672"/>
    </source>
</evidence>
<dbReference type="Gene3D" id="2.130.10.10">
    <property type="entry name" value="YVTN repeat-like/Quinoprotein amine dehydrogenase"/>
    <property type="match status" value="1"/>
</dbReference>
<sequence length="837" mass="93693">MANGFPSLLFPSYYSTGPPNGRASCNTGVSGWGEYGQVRWDSSDCQQGEFVPLHCAKGENWEPVEGIPIPLLPPNAACRVPNVSIQELTFHGSVKRLPESNSNFSGIVNFTQQLGNFFLDHSKIAFGSMGRLLEENFYMGNSKVTGKKRETTIGIRSISTFLQRVQYQDCPMSCSTFTARQLSTLLGDLIYDIPPALLAENLCLEMKGQRNKLLFDEAATGGALQYIPVTDMDRTHEGWLLHPSGEAMNFLNFRKVVLHMEANRTPQLNAKQKAEEFELNGRILQISTSSVEEEVFVGVRSDYHCGVWRLSKAANPTPLQVVQTTQPATCINVSPHMAGELLVCSESGAVYLWSVETGLQRIHQEMDNLYFNAQSAWRWSDFTAHPRVITYADRTGLNLMDVRTPGVCSQTLFKIGEAAGCQKGERVILPKYLSDVHSYHHLITTQYSTYVLDERFPTVTMLKWNHMLQSPPMFAHVTPGASWDRANKVLLGSQRDQEVLLLQYKGGRQLPCQSLGPPRKLASPPDTLGYLQVQVPHRQEVVRERLHSPGAGLTAFSTCHGTEFLCVFQLSQAGDIFYQMLSARRTGVSNIALARYKVWQKKVRWAYEVKMQHPVLSTTLMLSTKDFHERFRGDPALYLQAREAMRTAMRERKVLSSDMFPSLGSVPVPDPVDPAAWPDQLSKRLTASWDGRWSDWWEEMLGMNVESKVEALRQKRKRQNLTSLISAMSLGGRALRKGPPLPAAWRSYPHLVPQPPPQVFVGKSSHISAQGVHQTLDHPGEDFSAALTSLQVTPQSQESFIPSSQSSSRNIPRTPVSSSQREPSASQPRKKKPRMGF</sequence>
<name>H3AVT8_LATCH</name>
<evidence type="ECO:0000259" key="4">
    <source>
        <dbReference type="Pfam" id="PF20643"/>
    </source>
</evidence>
<dbReference type="Bgee" id="ENSLACG00000012113">
    <property type="expression patterns" value="Expressed in mesonephros and 6 other cell types or tissues"/>
</dbReference>
<gene>
    <name evidence="5" type="primary">LOC102361108</name>
</gene>
<feature type="domain" description="TAF1C helical bundle" evidence="3">
    <location>
        <begin position="543"/>
        <end position="585"/>
    </location>
</feature>
<dbReference type="eggNOG" id="ENOG502QTCT">
    <property type="taxonomic scope" value="Eukaryota"/>
</dbReference>
<feature type="domain" description="TAF1C beta-propeller" evidence="2">
    <location>
        <begin position="297"/>
        <end position="434"/>
    </location>
</feature>
<dbReference type="AlphaFoldDB" id="H3AVT8"/>
<dbReference type="Pfam" id="PF20643">
    <property type="entry name" value="TAF1C_C"/>
    <property type="match status" value="1"/>
</dbReference>
<reference evidence="6" key="1">
    <citation type="submission" date="2011-08" db="EMBL/GenBank/DDBJ databases">
        <title>The draft genome of Latimeria chalumnae.</title>
        <authorList>
            <person name="Di Palma F."/>
            <person name="Alfoldi J."/>
            <person name="Johnson J."/>
            <person name="Berlin A."/>
            <person name="Gnerre S."/>
            <person name="Jaffe D."/>
            <person name="MacCallum I."/>
            <person name="Young S."/>
            <person name="Walker B.J."/>
            <person name="Lander E."/>
            <person name="Lindblad-Toh K."/>
        </authorList>
    </citation>
    <scope>NUCLEOTIDE SEQUENCE [LARGE SCALE GENOMIC DNA]</scope>
    <source>
        <strain evidence="6">Wild caught</strain>
    </source>
</reference>
<feature type="compositionally biased region" description="Polar residues" evidence="1">
    <location>
        <begin position="809"/>
        <end position="827"/>
    </location>
</feature>
<organism evidence="5 6">
    <name type="scientific">Latimeria chalumnae</name>
    <name type="common">Coelacanth</name>
    <dbReference type="NCBI Taxonomy" id="7897"/>
    <lineage>
        <taxon>Eukaryota</taxon>
        <taxon>Metazoa</taxon>
        <taxon>Chordata</taxon>
        <taxon>Craniata</taxon>
        <taxon>Vertebrata</taxon>
        <taxon>Euteleostomi</taxon>
        <taxon>Coelacanthiformes</taxon>
        <taxon>Coelacanthidae</taxon>
        <taxon>Latimeria</taxon>
    </lineage>
</organism>
<evidence type="ECO:0000256" key="1">
    <source>
        <dbReference type="SAM" id="MobiDB-lite"/>
    </source>
</evidence>
<accession>H3AVT8</accession>
<dbReference type="InterPro" id="IPR038801">
    <property type="entry name" value="TAF1C"/>
</dbReference>
<dbReference type="PANTHER" id="PTHR15319">
    <property type="entry name" value="TATA BOX-BINDING PROTEIN ASSOCIATED FACTOR RNA POLYMERASE I SUBUNIT C"/>
    <property type="match status" value="1"/>
</dbReference>
<reference evidence="5" key="3">
    <citation type="submission" date="2025-09" db="UniProtKB">
        <authorList>
            <consortium name="Ensembl"/>
        </authorList>
    </citation>
    <scope>IDENTIFICATION</scope>
</reference>
<evidence type="ECO:0000259" key="2">
    <source>
        <dbReference type="Pfam" id="PF20641"/>
    </source>
</evidence>
<feature type="compositionally biased region" description="Basic residues" evidence="1">
    <location>
        <begin position="828"/>
        <end position="837"/>
    </location>
</feature>
<dbReference type="FunCoup" id="H3AVT8">
    <property type="interactions" value="1809"/>
</dbReference>
<dbReference type="InterPro" id="IPR049087">
    <property type="entry name" value="TAF1C_beta-prop"/>
</dbReference>
<dbReference type="PANTHER" id="PTHR15319:SF1">
    <property type="entry name" value="TATA BOX-BINDING PROTEIN-ASSOCIATED FACTOR RNA POLYMERASE I SUBUNIT C"/>
    <property type="match status" value="1"/>
</dbReference>
<dbReference type="InterPro" id="IPR015943">
    <property type="entry name" value="WD40/YVTN_repeat-like_dom_sf"/>
</dbReference>
<keyword evidence="6" id="KW-1185">Reference proteome</keyword>
<dbReference type="HOGENOM" id="CLU_360905_0_0_1"/>
<evidence type="ECO:0000259" key="3">
    <source>
        <dbReference type="Pfam" id="PF20642"/>
    </source>
</evidence>
<feature type="region of interest" description="Disordered" evidence="1">
    <location>
        <begin position="794"/>
        <end position="837"/>
    </location>
</feature>
<dbReference type="OMA" id="CCRRWLK"/>
<dbReference type="EMBL" id="AFYH01133314">
    <property type="status" value="NOT_ANNOTATED_CDS"/>
    <property type="molecule type" value="Genomic_DNA"/>
</dbReference>
<dbReference type="InParanoid" id="H3AVT8"/>
<dbReference type="STRING" id="7897.ENSLACP00000013759"/>
<dbReference type="Proteomes" id="UP000008672">
    <property type="component" value="Unassembled WGS sequence"/>
</dbReference>
<feature type="domain" description="TAF1C helical bundle" evidence="3">
    <location>
        <begin position="610"/>
        <end position="726"/>
    </location>
</feature>
<feature type="domain" description="TAF1C C-terminal" evidence="4">
    <location>
        <begin position="769"/>
        <end position="837"/>
    </location>
</feature>